<dbReference type="InterPro" id="IPR046357">
    <property type="entry name" value="PPIase_dom_sf"/>
</dbReference>
<dbReference type="InterPro" id="IPR023058">
    <property type="entry name" value="PPIase_PpiC_CS"/>
</dbReference>
<protein>
    <recommendedName>
        <fullName evidence="10">Periplasmic chaperone PpiD</fullName>
    </recommendedName>
    <alternativeName>
        <fullName evidence="11">Periplasmic folding chaperone</fullName>
    </alternativeName>
</protein>
<keyword evidence="6 13" id="KW-0472">Membrane</keyword>
<keyword evidence="7" id="KW-0143">Chaperone</keyword>
<dbReference type="Pfam" id="PF13616">
    <property type="entry name" value="Rotamase_3"/>
    <property type="match status" value="1"/>
</dbReference>
<dbReference type="PROSITE" id="PS01096">
    <property type="entry name" value="PPIC_PPIASE_1"/>
    <property type="match status" value="1"/>
</dbReference>
<comment type="subcellular location">
    <subcellularLocation>
        <location evidence="1">Cell inner membrane</location>
        <topology evidence="1">Single-pass type II membrane protein</topology>
        <orientation evidence="1">Periplasmic side</orientation>
    </subcellularLocation>
</comment>
<evidence type="ECO:0000256" key="7">
    <source>
        <dbReference type="ARBA" id="ARBA00023186"/>
    </source>
</evidence>
<evidence type="ECO:0000256" key="3">
    <source>
        <dbReference type="ARBA" id="ARBA00022519"/>
    </source>
</evidence>
<dbReference type="RefSeq" id="WP_136346857.1">
    <property type="nucleotide sequence ID" value="NZ_SSOC01000001.1"/>
</dbReference>
<gene>
    <name evidence="15" type="ORF">E6C76_03535</name>
</gene>
<dbReference type="InterPro" id="IPR000297">
    <property type="entry name" value="PPIase_PpiC"/>
</dbReference>
<comment type="similarity">
    <text evidence="9">Belongs to the PpiD chaperone family.</text>
</comment>
<dbReference type="PROSITE" id="PS50198">
    <property type="entry name" value="PPIC_PPIASE_2"/>
    <property type="match status" value="1"/>
</dbReference>
<evidence type="ECO:0000256" key="4">
    <source>
        <dbReference type="ARBA" id="ARBA00022692"/>
    </source>
</evidence>
<dbReference type="PANTHER" id="PTHR47529:SF1">
    <property type="entry name" value="PERIPLASMIC CHAPERONE PPID"/>
    <property type="match status" value="1"/>
</dbReference>
<dbReference type="OrthoDB" id="9812372at2"/>
<keyword evidence="12" id="KW-0697">Rotamase</keyword>
<dbReference type="SUPFAM" id="SSF54534">
    <property type="entry name" value="FKBP-like"/>
    <property type="match status" value="1"/>
</dbReference>
<dbReference type="Gene3D" id="1.10.4030.10">
    <property type="entry name" value="Porin chaperone SurA, peptide-binding domain"/>
    <property type="match status" value="1"/>
</dbReference>
<proteinExistence type="inferred from homology"/>
<evidence type="ECO:0000256" key="5">
    <source>
        <dbReference type="ARBA" id="ARBA00022989"/>
    </source>
</evidence>
<keyword evidence="3" id="KW-0997">Cell inner membrane</keyword>
<evidence type="ECO:0000256" key="11">
    <source>
        <dbReference type="ARBA" id="ARBA00042775"/>
    </source>
</evidence>
<dbReference type="InterPro" id="IPR052029">
    <property type="entry name" value="PpiD_chaperone"/>
</dbReference>
<dbReference type="GO" id="GO:0003755">
    <property type="term" value="F:peptidyl-prolyl cis-trans isomerase activity"/>
    <property type="evidence" value="ECO:0007669"/>
    <property type="project" value="UniProtKB-KW"/>
</dbReference>
<evidence type="ECO:0000256" key="1">
    <source>
        <dbReference type="ARBA" id="ARBA00004382"/>
    </source>
</evidence>
<dbReference type="GO" id="GO:0005886">
    <property type="term" value="C:plasma membrane"/>
    <property type="evidence" value="ECO:0007669"/>
    <property type="project" value="UniProtKB-SubCell"/>
</dbReference>
<comment type="caution">
    <text evidence="15">The sequence shown here is derived from an EMBL/GenBank/DDBJ whole genome shotgun (WGS) entry which is preliminary data.</text>
</comment>
<evidence type="ECO:0000313" key="15">
    <source>
        <dbReference type="EMBL" id="THF67448.1"/>
    </source>
</evidence>
<dbReference type="PANTHER" id="PTHR47529">
    <property type="entry name" value="PEPTIDYL-PROLYL CIS-TRANS ISOMERASE D"/>
    <property type="match status" value="1"/>
</dbReference>
<name>A0A4S4B423_9RHOO</name>
<evidence type="ECO:0000256" key="10">
    <source>
        <dbReference type="ARBA" id="ARBA00040743"/>
    </source>
</evidence>
<accession>A0A4S4B423</accession>
<keyword evidence="8 12" id="KW-0413">Isomerase</keyword>
<evidence type="ECO:0000256" key="6">
    <source>
        <dbReference type="ARBA" id="ARBA00023136"/>
    </source>
</evidence>
<dbReference type="AlphaFoldDB" id="A0A4S4B423"/>
<reference evidence="15 16" key="1">
    <citation type="submission" date="2019-04" db="EMBL/GenBank/DDBJ databases">
        <title>Azoarcus nasutitermitis sp. nov. isolated from termite nest.</title>
        <authorList>
            <person name="Lin S.-Y."/>
            <person name="Hameed A."/>
            <person name="Hsu Y.-H."/>
            <person name="Young C.-C."/>
        </authorList>
    </citation>
    <scope>NUCLEOTIDE SEQUENCE [LARGE SCALE GENOMIC DNA]</scope>
    <source>
        <strain evidence="15 16">CC-YHH838</strain>
    </source>
</reference>
<evidence type="ECO:0000256" key="9">
    <source>
        <dbReference type="ARBA" id="ARBA00038408"/>
    </source>
</evidence>
<organism evidence="15 16">
    <name type="scientific">Pseudothauera nasutitermitis</name>
    <dbReference type="NCBI Taxonomy" id="2565930"/>
    <lineage>
        <taxon>Bacteria</taxon>
        <taxon>Pseudomonadati</taxon>
        <taxon>Pseudomonadota</taxon>
        <taxon>Betaproteobacteria</taxon>
        <taxon>Rhodocyclales</taxon>
        <taxon>Zoogloeaceae</taxon>
        <taxon>Pseudothauera</taxon>
    </lineage>
</organism>
<sequence>MFEAVRKNKRFAQIILALLIVPFAFFGMDAYFADGPAGNEVAVVGDSKIYAFEFDEALRTQQDRLRESMGAQFDRSLLDSPELRRAVLDNLINQRLLALHAAEHRLVVTPQQLQSTIFEVPAFQDNGQFSMQRYEAVLRGQGMNPATFESRLSQDLRVQQMAMAVSDASFVATESARRFLLSQGEEREVREMAFPAAEYLDHAKVGEEAVRAFYDANPERFEQPARVKAEYLAFDESALLSQLEVSEDDIRQAYESSAERYGVPEERRARHILLELGPDASEQQLAETHARAEQLTEQVRKEPGRFEALARENSVDTGSASRGGDLGFFGRGVMVKPFEDAVFGAAKDEVLDPVRSDFGYHIIQVTDIRAPQQRPLAEVRGEIEEELKRQRAGQRYAELAEQFANTVYEQADSLAPAAELLGLQVQQTDWIARNSAAVGPYNSERLVEALFSDESVNARRNVDAVEVAPSVLVAARVIDHQAARRLPFEEVRAGIEGELREAEAERLAREDGEAVLAALERGEQPVREWGPSATLQRATASLTQDALHAVFGAPSTNLPAHVGVTVPGSGYALYRIETVTRPELAEDDPRVGMIGGQYAQLLAERDFAAFLSLLRERYKVEVRESTLRAAQQQ</sequence>
<evidence type="ECO:0000256" key="13">
    <source>
        <dbReference type="SAM" id="Phobius"/>
    </source>
</evidence>
<dbReference type="Gene3D" id="3.10.50.40">
    <property type="match status" value="1"/>
</dbReference>
<dbReference type="EMBL" id="SSOC01000001">
    <property type="protein sequence ID" value="THF67448.1"/>
    <property type="molecule type" value="Genomic_DNA"/>
</dbReference>
<keyword evidence="16" id="KW-1185">Reference proteome</keyword>
<feature type="transmembrane region" description="Helical" evidence="13">
    <location>
        <begin position="12"/>
        <end position="33"/>
    </location>
</feature>
<evidence type="ECO:0000259" key="14">
    <source>
        <dbReference type="PROSITE" id="PS50198"/>
    </source>
</evidence>
<dbReference type="SUPFAM" id="SSF109998">
    <property type="entry name" value="Triger factor/SurA peptide-binding domain-like"/>
    <property type="match status" value="1"/>
</dbReference>
<evidence type="ECO:0000313" key="16">
    <source>
        <dbReference type="Proteomes" id="UP000308430"/>
    </source>
</evidence>
<evidence type="ECO:0000256" key="2">
    <source>
        <dbReference type="ARBA" id="ARBA00022475"/>
    </source>
</evidence>
<feature type="domain" description="PpiC" evidence="14">
    <location>
        <begin position="264"/>
        <end position="367"/>
    </location>
</feature>
<dbReference type="Proteomes" id="UP000308430">
    <property type="component" value="Unassembled WGS sequence"/>
</dbReference>
<keyword evidence="4 13" id="KW-0812">Transmembrane</keyword>
<dbReference type="Pfam" id="PF13624">
    <property type="entry name" value="SurA_N_3"/>
    <property type="match status" value="1"/>
</dbReference>
<keyword evidence="5 13" id="KW-1133">Transmembrane helix</keyword>
<evidence type="ECO:0000256" key="8">
    <source>
        <dbReference type="ARBA" id="ARBA00023235"/>
    </source>
</evidence>
<evidence type="ECO:0000256" key="12">
    <source>
        <dbReference type="PROSITE-ProRule" id="PRU00278"/>
    </source>
</evidence>
<dbReference type="InterPro" id="IPR027304">
    <property type="entry name" value="Trigger_fact/SurA_dom_sf"/>
</dbReference>
<keyword evidence="2" id="KW-1003">Cell membrane</keyword>